<evidence type="ECO:0000313" key="3">
    <source>
        <dbReference type="EMBL" id="MBR0552868.1"/>
    </source>
</evidence>
<keyword evidence="4" id="KW-1185">Reference proteome</keyword>
<comment type="caution">
    <text evidence="3">The sequence shown here is derived from an EMBL/GenBank/DDBJ whole genome shotgun (WGS) entry which is preliminary data.</text>
</comment>
<dbReference type="Gene3D" id="3.40.710.10">
    <property type="entry name" value="DD-peptidase/beta-lactamase superfamily"/>
    <property type="match status" value="1"/>
</dbReference>
<dbReference type="Proteomes" id="UP000676996">
    <property type="component" value="Unassembled WGS sequence"/>
</dbReference>
<dbReference type="InterPro" id="IPR050789">
    <property type="entry name" value="Diverse_Enzym_Activities"/>
</dbReference>
<dbReference type="SUPFAM" id="SSF56601">
    <property type="entry name" value="beta-lactamase/transpeptidase-like"/>
    <property type="match status" value="1"/>
</dbReference>
<dbReference type="RefSeq" id="WP_284054131.1">
    <property type="nucleotide sequence ID" value="NZ_JAGRQC010000003.1"/>
</dbReference>
<feature type="chain" id="PRO_5035767593" evidence="1">
    <location>
        <begin position="23"/>
        <end position="444"/>
    </location>
</feature>
<gene>
    <name evidence="3" type="ORF">J7S20_10160</name>
</gene>
<dbReference type="InterPro" id="IPR001466">
    <property type="entry name" value="Beta-lactam-related"/>
</dbReference>
<sequence length="444" mass="47074">MLTIRKFALLTAAAALSIPAAAPLLARHPDSAVAAKDTHAVSLPATRAFAGRFIAEDKAPGIVIAVGKGDAPTTFIADGKLADAANAGPVTPDSLWRVYSMTKPVTAMAAMILIEDGKMKLDQPVSDFIPAFKDMQVLDTPDGDSLASHPAKHQITIRNLLTHTAGLGYNIITKGALKDAYEKQGILPAAVNAQMEVQMRKLRPATLRAFADRVATLPLVYEPGTKWSYSIGLDVMGAVIEQASGMPFDAFVQKRILGPLHMTESFWTVPKGDASSLATNYMWAGDNRVPIDPAAGSVYLSPPSFPYGGAGLVMSARDYDRFLHMLQDHGTLDGVEVMKPETVKLAMSNLLPAGVSFEGVSAATGGNSEKGPKMGFGAGGSVYLEDVPGGPGKGTYGWGGAAGTLAFVDPEHDVRGTVMVNYFPSDKWPLRKDLTRTIYTDLAK</sequence>
<dbReference type="AlphaFoldDB" id="A0A8T4ICW4"/>
<feature type="domain" description="Beta-lactamase-related" evidence="2">
    <location>
        <begin position="52"/>
        <end position="427"/>
    </location>
</feature>
<evidence type="ECO:0000256" key="1">
    <source>
        <dbReference type="SAM" id="SignalP"/>
    </source>
</evidence>
<reference evidence="3" key="1">
    <citation type="submission" date="2021-04" db="EMBL/GenBank/DDBJ databases">
        <title>Ouciella asimina sp. nov., isolated from the surface seawater in the hydrothermal field of Okinawa Trough.</title>
        <authorList>
            <person name="Shuang W."/>
        </authorList>
    </citation>
    <scope>NUCLEOTIDE SEQUENCE</scope>
    <source>
        <strain evidence="3">LXI357</strain>
    </source>
</reference>
<accession>A0A8T4ICW4</accession>
<dbReference type="Pfam" id="PF00144">
    <property type="entry name" value="Beta-lactamase"/>
    <property type="match status" value="1"/>
</dbReference>
<keyword evidence="1" id="KW-0732">Signal</keyword>
<evidence type="ECO:0000259" key="2">
    <source>
        <dbReference type="Pfam" id="PF00144"/>
    </source>
</evidence>
<feature type="signal peptide" evidence="1">
    <location>
        <begin position="1"/>
        <end position="22"/>
    </location>
</feature>
<dbReference type="InterPro" id="IPR012338">
    <property type="entry name" value="Beta-lactam/transpept-like"/>
</dbReference>
<dbReference type="EMBL" id="JAGRQC010000003">
    <property type="protein sequence ID" value="MBR0552868.1"/>
    <property type="molecule type" value="Genomic_DNA"/>
</dbReference>
<protein>
    <submittedName>
        <fullName evidence="3">Beta-lactamase family protein</fullName>
    </submittedName>
</protein>
<organism evidence="3 4">
    <name type="scientific">Stakelama marina</name>
    <dbReference type="NCBI Taxonomy" id="2826939"/>
    <lineage>
        <taxon>Bacteria</taxon>
        <taxon>Pseudomonadati</taxon>
        <taxon>Pseudomonadota</taxon>
        <taxon>Alphaproteobacteria</taxon>
        <taxon>Sphingomonadales</taxon>
        <taxon>Sphingomonadaceae</taxon>
        <taxon>Stakelama</taxon>
    </lineage>
</organism>
<dbReference type="PANTHER" id="PTHR43283">
    <property type="entry name" value="BETA-LACTAMASE-RELATED"/>
    <property type="match status" value="1"/>
</dbReference>
<name>A0A8T4ICW4_9SPHN</name>
<evidence type="ECO:0000313" key="4">
    <source>
        <dbReference type="Proteomes" id="UP000676996"/>
    </source>
</evidence>
<dbReference type="PANTHER" id="PTHR43283:SF3">
    <property type="entry name" value="BETA-LACTAMASE FAMILY PROTEIN (AFU_ORTHOLOGUE AFUA_5G07500)"/>
    <property type="match status" value="1"/>
</dbReference>
<proteinExistence type="predicted"/>